<proteinExistence type="predicted"/>
<gene>
    <name evidence="2" type="ORF">SAMN04487960_102219</name>
</gene>
<dbReference type="SUPFAM" id="SSF55826">
    <property type="entry name" value="YbaK/ProRS associated domain"/>
    <property type="match status" value="1"/>
</dbReference>
<dbReference type="Pfam" id="PF04073">
    <property type="entry name" value="tRNA_edit"/>
    <property type="match status" value="1"/>
</dbReference>
<sequence length="151" mass="16953">MISERLQRYLEEHPVRYQTQVHSPTPDAMRTAQAAHIPGKSFAKSVIFKAKGRVGMAVLPAIDQVHLAQLGKAIGATDITLADESELRDAFPDCDIGAMPPFGNLYNMETFVSEHLREDESIAFNAGSHDEVMKMSYQDYERLVRPHVVHF</sequence>
<dbReference type="Gene3D" id="3.90.960.10">
    <property type="entry name" value="YbaK/aminoacyl-tRNA synthetase-associated domain"/>
    <property type="match status" value="1"/>
</dbReference>
<dbReference type="CDD" id="cd04332">
    <property type="entry name" value="YbaK_like"/>
    <property type="match status" value="1"/>
</dbReference>
<protein>
    <submittedName>
        <fullName evidence="2">Ala-tRNA(Pro) deacylase</fullName>
    </submittedName>
</protein>
<dbReference type="RefSeq" id="WP_091811580.1">
    <property type="nucleotide sequence ID" value="NZ_FNNE01000002.1"/>
</dbReference>
<evidence type="ECO:0000259" key="1">
    <source>
        <dbReference type="Pfam" id="PF04073"/>
    </source>
</evidence>
<accession>A0A1H2SS84</accession>
<dbReference type="Proteomes" id="UP000199675">
    <property type="component" value="Unassembled WGS sequence"/>
</dbReference>
<keyword evidence="3" id="KW-1185">Reference proteome</keyword>
<dbReference type="EMBL" id="FNNE01000002">
    <property type="protein sequence ID" value="SDW34486.1"/>
    <property type="molecule type" value="Genomic_DNA"/>
</dbReference>
<dbReference type="InterPro" id="IPR007214">
    <property type="entry name" value="YbaK/aa-tRNA-synth-assoc-dom"/>
</dbReference>
<dbReference type="STRING" id="488533.SAMN04487960_102219"/>
<dbReference type="GO" id="GO:0002161">
    <property type="term" value="F:aminoacyl-tRNA deacylase activity"/>
    <property type="evidence" value="ECO:0007669"/>
    <property type="project" value="InterPro"/>
</dbReference>
<name>A0A1H2SS84_9GAMM</name>
<evidence type="ECO:0000313" key="2">
    <source>
        <dbReference type="EMBL" id="SDW34486.1"/>
    </source>
</evidence>
<dbReference type="OrthoDB" id="9786549at2"/>
<evidence type="ECO:0000313" key="3">
    <source>
        <dbReference type="Proteomes" id="UP000199675"/>
    </source>
</evidence>
<organism evidence="2 3">
    <name type="scientific">Marinobacter mobilis</name>
    <dbReference type="NCBI Taxonomy" id="488533"/>
    <lineage>
        <taxon>Bacteria</taxon>
        <taxon>Pseudomonadati</taxon>
        <taxon>Pseudomonadota</taxon>
        <taxon>Gammaproteobacteria</taxon>
        <taxon>Pseudomonadales</taxon>
        <taxon>Marinobacteraceae</taxon>
        <taxon>Marinobacter</taxon>
    </lineage>
</organism>
<dbReference type="InterPro" id="IPR036754">
    <property type="entry name" value="YbaK/aa-tRNA-synt-asso_dom_sf"/>
</dbReference>
<dbReference type="AlphaFoldDB" id="A0A1H2SS84"/>
<feature type="domain" description="YbaK/aminoacyl-tRNA synthetase-associated" evidence="1">
    <location>
        <begin position="22"/>
        <end position="143"/>
    </location>
</feature>
<reference evidence="2 3" key="1">
    <citation type="submission" date="2016-10" db="EMBL/GenBank/DDBJ databases">
        <authorList>
            <person name="de Groot N.N."/>
        </authorList>
    </citation>
    <scope>NUCLEOTIDE SEQUENCE [LARGE SCALE GENOMIC DNA]</scope>
    <source>
        <strain evidence="2 3">CGMCC 1.7059</strain>
    </source>
</reference>